<gene>
    <name evidence="1" type="ORF">HMPREF9400_1643</name>
</gene>
<organism evidence="1 2">
    <name type="scientific">Campylobacter upsaliensis JV21</name>
    <dbReference type="NCBI Taxonomy" id="888826"/>
    <lineage>
        <taxon>Bacteria</taxon>
        <taxon>Pseudomonadati</taxon>
        <taxon>Campylobacterota</taxon>
        <taxon>Epsilonproteobacteria</taxon>
        <taxon>Campylobacterales</taxon>
        <taxon>Campylobacteraceae</taxon>
        <taxon>Campylobacter</taxon>
    </lineage>
</organism>
<dbReference type="SUPFAM" id="SSF159006">
    <property type="entry name" value="YopX-like"/>
    <property type="match status" value="1"/>
</dbReference>
<dbReference type="EMBL" id="AEPU01000035">
    <property type="protein sequence ID" value="EFU71113.1"/>
    <property type="molecule type" value="Genomic_DNA"/>
</dbReference>
<accession>A0A828QU05</accession>
<dbReference type="AlphaFoldDB" id="A0A828QU05"/>
<comment type="caution">
    <text evidence="1">The sequence shown here is derived from an EMBL/GenBank/DDBJ whole genome shotgun (WGS) entry which is preliminary data.</text>
</comment>
<evidence type="ECO:0000313" key="2">
    <source>
        <dbReference type="Proteomes" id="UP000005813"/>
    </source>
</evidence>
<name>A0A828QU05_CAMUP</name>
<sequence>MNEDKNTQRKDSNHNFIYENDILEIYGTYKNQKIKILARVIFLKGQKDKSNPNPFYILDKFGLYPLKLTNTSAFTKLGNIEDENLKEEFKKDFLSLEKNERMLLIKQNGYLKAYNEYLKTYESEEE</sequence>
<dbReference type="RefSeq" id="WP_004278174.1">
    <property type="nucleotide sequence ID" value="NZ_GL622228.1"/>
</dbReference>
<dbReference type="Proteomes" id="UP000005813">
    <property type="component" value="Unassembled WGS sequence"/>
</dbReference>
<evidence type="ECO:0000313" key="1">
    <source>
        <dbReference type="EMBL" id="EFU71113.1"/>
    </source>
</evidence>
<protein>
    <submittedName>
        <fullName evidence="1">Uncharacterized protein</fullName>
    </submittedName>
</protein>
<proteinExistence type="predicted"/>
<reference evidence="1 2" key="1">
    <citation type="submission" date="2010-12" db="EMBL/GenBank/DDBJ databases">
        <authorList>
            <person name="Muzny D."/>
            <person name="Qin X."/>
            <person name="Buhay C."/>
            <person name="Dugan-Rocha S."/>
            <person name="Ding Y."/>
            <person name="Chen G."/>
            <person name="Hawes A."/>
            <person name="Holder M."/>
            <person name="Jhangiani S."/>
            <person name="Johnson A."/>
            <person name="Khan Z."/>
            <person name="Li Z."/>
            <person name="Liu W."/>
            <person name="Liu X."/>
            <person name="Perez L."/>
            <person name="Shen H."/>
            <person name="Wang Q."/>
            <person name="Watt J."/>
            <person name="Xi L."/>
            <person name="Xin Y."/>
            <person name="Zhou J."/>
            <person name="Deng J."/>
            <person name="Jiang H."/>
            <person name="Liu Y."/>
            <person name="Qu J."/>
            <person name="Song X.-Z."/>
            <person name="Zhang L."/>
            <person name="Villasana D."/>
            <person name="Johnson A."/>
            <person name="Liu J."/>
            <person name="Liyanage D."/>
            <person name="Lorensuhewa L."/>
            <person name="Robinson T."/>
            <person name="Song A."/>
            <person name="Song B.-B."/>
            <person name="Dinh H."/>
            <person name="Thornton R."/>
            <person name="Coyle M."/>
            <person name="Francisco L."/>
            <person name="Jackson L."/>
            <person name="Javaid M."/>
            <person name="Korchina V."/>
            <person name="Kovar C."/>
            <person name="Mata R."/>
            <person name="Mathew T."/>
            <person name="Ngo R."/>
            <person name="Nguyen L."/>
            <person name="Nguyen N."/>
            <person name="Okwuonu G."/>
            <person name="Ongeri F."/>
            <person name="Pham C."/>
            <person name="Simmons D."/>
            <person name="Wilczek-Boney K."/>
            <person name="Hale W."/>
            <person name="Jakkamsetti A."/>
            <person name="Pham P."/>
            <person name="Ruth R."/>
            <person name="San Lucas F."/>
            <person name="Warren J."/>
            <person name="Zhang J."/>
            <person name="Zhao Z."/>
            <person name="Zhou C."/>
            <person name="Zhu D."/>
            <person name="Lee S."/>
            <person name="Bess C."/>
            <person name="Blankenburg K."/>
            <person name="Forbes L."/>
            <person name="Fu Q."/>
            <person name="Gubbala S."/>
            <person name="Hirani K."/>
            <person name="Jayaseelan J.C."/>
            <person name="Lara F."/>
            <person name="Munidasa M."/>
            <person name="Palculict T."/>
            <person name="Patil S."/>
            <person name="Pu L.-L."/>
            <person name="Saada N."/>
            <person name="Tang L."/>
            <person name="Weissenberger G."/>
            <person name="Zhu Y."/>
            <person name="Hemphill L."/>
            <person name="Shang Y."/>
            <person name="Youmans B."/>
            <person name="Ayvaz T."/>
            <person name="Ross M."/>
            <person name="Santibanez J."/>
            <person name="Aqrawi P."/>
            <person name="Gross S."/>
            <person name="Joshi V."/>
            <person name="Fowler G."/>
            <person name="Nazareth L."/>
            <person name="Reid J."/>
            <person name="Worley K."/>
            <person name="Petrosino J."/>
            <person name="Highlander S."/>
            <person name="Gibbs R."/>
        </authorList>
    </citation>
    <scope>NUCLEOTIDE SEQUENCE [LARGE SCALE GENOMIC DNA]</scope>
    <source>
        <strain evidence="1 2">JV21</strain>
    </source>
</reference>